<gene>
    <name evidence="8" type="ORF">B7P43_G15771</name>
</gene>
<protein>
    <recommendedName>
        <fullName evidence="7">Protein kinase domain-containing protein</fullName>
    </recommendedName>
</protein>
<evidence type="ECO:0000256" key="2">
    <source>
        <dbReference type="ARBA" id="ARBA00022679"/>
    </source>
</evidence>
<organism evidence="8 9">
    <name type="scientific">Cryptotermes secundus</name>
    <dbReference type="NCBI Taxonomy" id="105785"/>
    <lineage>
        <taxon>Eukaryota</taxon>
        <taxon>Metazoa</taxon>
        <taxon>Ecdysozoa</taxon>
        <taxon>Arthropoda</taxon>
        <taxon>Hexapoda</taxon>
        <taxon>Insecta</taxon>
        <taxon>Pterygota</taxon>
        <taxon>Neoptera</taxon>
        <taxon>Polyneoptera</taxon>
        <taxon>Dictyoptera</taxon>
        <taxon>Blattodea</taxon>
        <taxon>Blattoidea</taxon>
        <taxon>Termitoidae</taxon>
        <taxon>Kalotermitidae</taxon>
        <taxon>Cryptotermitinae</taxon>
        <taxon>Cryptotermes</taxon>
    </lineage>
</organism>
<dbReference type="PROSITE" id="PS00107">
    <property type="entry name" value="PROTEIN_KINASE_ATP"/>
    <property type="match status" value="1"/>
</dbReference>
<dbReference type="PROSITE" id="PS00108">
    <property type="entry name" value="PROTEIN_KINASE_ST"/>
    <property type="match status" value="1"/>
</dbReference>
<keyword evidence="9" id="KW-1185">Reference proteome</keyword>
<evidence type="ECO:0000259" key="7">
    <source>
        <dbReference type="PROSITE" id="PS50011"/>
    </source>
</evidence>
<dbReference type="GO" id="GO:0005524">
    <property type="term" value="F:ATP binding"/>
    <property type="evidence" value="ECO:0007669"/>
    <property type="project" value="UniProtKB-UniRule"/>
</dbReference>
<keyword evidence="4" id="KW-0418">Kinase</keyword>
<evidence type="ECO:0000256" key="1">
    <source>
        <dbReference type="ARBA" id="ARBA00022527"/>
    </source>
</evidence>
<keyword evidence="3 6" id="KW-0547">Nucleotide-binding</keyword>
<sequence>MVDGESLVICVTGCRNKLHHHCMAIWAEECYQQSETVLCPLCRHPWITEAVSQTHSMRELDCKQRVSADRHQTTFYRVDPPHMAHKFGAMITQQVKKSRPRALESESSVSPFMSFDSGSSGYKSMSSNSAQAFQEVLADAGVIPSEQLPVASEWAKLFGADLVLCLYFRDWKAREVAVRKLINYIVASHYFDSEEKQQEVLWFCMKILTMVVADPVFEVFLCSIHCLKVLLNYANCHSKSQLEELILPIIRILLLKSADQNHRTSRLSAEVLVELAKGQNGELALGKNVSDSPSCRSFEGLELILGCVLEEWSFHTVSWQWLAGRLIILVHLIQDFPDEFCLQYLPLYPSESGYKLHNYNRLITVVEFSLRALRSPHRSVARLARHVFVVSSSMTAKEHGVFNQVLNMLTGLDHNLQVRLRKRLHQAATGCEVQSQVAGSGQGLKKAKAAHCVAEERYNCQHETQHVGSTPLDTSAVLKPLISPLIAKPSRVLSVACQTGMGPVRGTSHHPRDLPLDFSKVKNKKPVKFQHLSGTSPVQVSLSKCWSGSRSKLLSLFTNKKKDELLPTKPELNGIYRGICSAVGQGCENCQVEDGHQHMEQCHFSLGSLSSKVMAQTTPLAPHTLPIQEIHKASGQAQEYLDGMREELVLPLDLSDCGNHFECEIPSTPGLNSPLKLDDSAIHPQDKNMEGGVKCSSYLEGLDWKRGQLLGTGAFSSCYQAQDMATGTLMAVKQVPFCRNSEEEQAIVELGIREEIMTMSKLRHENIVRILGATKQGGHFNMFVEWMAGGSVAGMLDRYGPFSEEVILRYTKQILEGLSYLHDNRILHRDLKGANLLVDSTGHHLRIGDFGTAAHLVSQATVPGEFQGQLLGTIAFMAPEVLRGEDYGRSCDVWSVGCCMIEMASTEPPWKENHVSNHLALMYKIASSKDPPLIPDKLSWAAKDLALQCLRISSALRPSAKELLHHVCFGNWQTAVVVRTH</sequence>
<dbReference type="InParanoid" id="A0A2J7QR96"/>
<dbReference type="CDD" id="cd16494">
    <property type="entry name" value="RING-CH-C4HC3_ZSWM2"/>
    <property type="match status" value="1"/>
</dbReference>
<dbReference type="EMBL" id="NEVH01011919">
    <property type="protein sequence ID" value="PNF31108.1"/>
    <property type="molecule type" value="Genomic_DNA"/>
</dbReference>
<evidence type="ECO:0000256" key="3">
    <source>
        <dbReference type="ARBA" id="ARBA00022741"/>
    </source>
</evidence>
<accession>A0A2J7QR96</accession>
<dbReference type="Proteomes" id="UP000235965">
    <property type="component" value="Unassembled WGS sequence"/>
</dbReference>
<name>A0A2J7QR96_9NEOP</name>
<reference evidence="8 9" key="1">
    <citation type="submission" date="2017-12" db="EMBL/GenBank/DDBJ databases">
        <title>Hemimetabolous genomes reveal molecular basis of termite eusociality.</title>
        <authorList>
            <person name="Harrison M.C."/>
            <person name="Jongepier E."/>
            <person name="Robertson H.M."/>
            <person name="Arning N."/>
            <person name="Bitard-Feildel T."/>
            <person name="Chao H."/>
            <person name="Childers C.P."/>
            <person name="Dinh H."/>
            <person name="Doddapaneni H."/>
            <person name="Dugan S."/>
            <person name="Gowin J."/>
            <person name="Greiner C."/>
            <person name="Han Y."/>
            <person name="Hu H."/>
            <person name="Hughes D.S.T."/>
            <person name="Huylmans A.-K."/>
            <person name="Kemena C."/>
            <person name="Kremer L.P.M."/>
            <person name="Lee S.L."/>
            <person name="Lopez-Ezquerra A."/>
            <person name="Mallet L."/>
            <person name="Monroy-Kuhn J.M."/>
            <person name="Moser A."/>
            <person name="Murali S.C."/>
            <person name="Muzny D.M."/>
            <person name="Otani S."/>
            <person name="Piulachs M.-D."/>
            <person name="Poelchau M."/>
            <person name="Qu J."/>
            <person name="Schaub F."/>
            <person name="Wada-Katsumata A."/>
            <person name="Worley K.C."/>
            <person name="Xie Q."/>
            <person name="Ylla G."/>
            <person name="Poulsen M."/>
            <person name="Gibbs R.A."/>
            <person name="Schal C."/>
            <person name="Richards S."/>
            <person name="Belles X."/>
            <person name="Korb J."/>
            <person name="Bornberg-Bauer E."/>
        </authorList>
    </citation>
    <scope>NUCLEOTIDE SEQUENCE [LARGE SCALE GENOMIC DNA]</scope>
    <source>
        <tissue evidence="8">Whole body</tissue>
    </source>
</reference>
<keyword evidence="2" id="KW-0808">Transferase</keyword>
<evidence type="ECO:0000256" key="6">
    <source>
        <dbReference type="PROSITE-ProRule" id="PRU10141"/>
    </source>
</evidence>
<keyword evidence="5 6" id="KW-0067">ATP-binding</keyword>
<keyword evidence="1" id="KW-0723">Serine/threonine-protein kinase</keyword>
<dbReference type="GO" id="GO:0035556">
    <property type="term" value="P:intracellular signal transduction"/>
    <property type="evidence" value="ECO:0007669"/>
    <property type="project" value="UniProtKB-ARBA"/>
</dbReference>
<comment type="caution">
    <text evidence="8">The sequence shown here is derived from an EMBL/GenBank/DDBJ whole genome shotgun (WGS) entry which is preliminary data.</text>
</comment>
<dbReference type="SMART" id="SM00220">
    <property type="entry name" value="S_TKc"/>
    <property type="match status" value="1"/>
</dbReference>
<dbReference type="OrthoDB" id="275301at2759"/>
<dbReference type="InterPro" id="IPR000719">
    <property type="entry name" value="Prot_kinase_dom"/>
</dbReference>
<dbReference type="STRING" id="105785.A0A2J7QR96"/>
<dbReference type="InterPro" id="IPR011009">
    <property type="entry name" value="Kinase-like_dom_sf"/>
</dbReference>
<evidence type="ECO:0000313" key="8">
    <source>
        <dbReference type="EMBL" id="PNF31108.1"/>
    </source>
</evidence>
<evidence type="ECO:0000256" key="5">
    <source>
        <dbReference type="ARBA" id="ARBA00022840"/>
    </source>
</evidence>
<evidence type="ECO:0000313" key="9">
    <source>
        <dbReference type="Proteomes" id="UP000235965"/>
    </source>
</evidence>
<dbReference type="PANTHER" id="PTHR11584:SF369">
    <property type="entry name" value="MITOGEN-ACTIVATED PROTEIN KINASE KINASE KINASE 19-RELATED"/>
    <property type="match status" value="1"/>
</dbReference>
<feature type="domain" description="Protein kinase" evidence="7">
    <location>
        <begin position="704"/>
        <end position="969"/>
    </location>
</feature>
<dbReference type="PANTHER" id="PTHR11584">
    <property type="entry name" value="SERINE/THREONINE PROTEIN KINASE"/>
    <property type="match status" value="1"/>
</dbReference>
<dbReference type="Pfam" id="PF21040">
    <property type="entry name" value="CEP104-like_TOG"/>
    <property type="match status" value="1"/>
</dbReference>
<dbReference type="InterPro" id="IPR011989">
    <property type="entry name" value="ARM-like"/>
</dbReference>
<proteinExistence type="predicted"/>
<dbReference type="FunFam" id="1.10.510.10:FF:000286">
    <property type="entry name" value="Mitogen-activated protein kinase kinase kinase 1 (Predicted)"/>
    <property type="match status" value="1"/>
</dbReference>
<dbReference type="PROSITE" id="PS50011">
    <property type="entry name" value="PROTEIN_KINASE_DOM"/>
    <property type="match status" value="1"/>
</dbReference>
<evidence type="ECO:0000256" key="4">
    <source>
        <dbReference type="ARBA" id="ARBA00022777"/>
    </source>
</evidence>
<dbReference type="SUPFAM" id="SSF56112">
    <property type="entry name" value="Protein kinase-like (PK-like)"/>
    <property type="match status" value="1"/>
</dbReference>
<dbReference type="AlphaFoldDB" id="A0A2J7QR96"/>
<dbReference type="InterPro" id="IPR017441">
    <property type="entry name" value="Protein_kinase_ATP_BS"/>
</dbReference>
<dbReference type="GO" id="GO:0004674">
    <property type="term" value="F:protein serine/threonine kinase activity"/>
    <property type="evidence" value="ECO:0007669"/>
    <property type="project" value="UniProtKB-KW"/>
</dbReference>
<dbReference type="Pfam" id="PF00069">
    <property type="entry name" value="Pkinase"/>
    <property type="match status" value="1"/>
</dbReference>
<dbReference type="InterPro" id="IPR008271">
    <property type="entry name" value="Ser/Thr_kinase_AS"/>
</dbReference>
<dbReference type="Gene3D" id="1.25.10.10">
    <property type="entry name" value="Leucine-rich Repeat Variant"/>
    <property type="match status" value="1"/>
</dbReference>
<dbReference type="Gene3D" id="1.10.510.10">
    <property type="entry name" value="Transferase(Phosphotransferase) domain 1"/>
    <property type="match status" value="1"/>
</dbReference>
<feature type="binding site" evidence="6">
    <location>
        <position position="733"/>
    </location>
    <ligand>
        <name>ATP</name>
        <dbReference type="ChEBI" id="CHEBI:30616"/>
    </ligand>
</feature>